<keyword evidence="5" id="KW-0735">Signal-anchor</keyword>
<dbReference type="AlphaFoldDB" id="I1E2B0"/>
<evidence type="ECO:0000313" key="9">
    <source>
        <dbReference type="Proteomes" id="UP000004374"/>
    </source>
</evidence>
<evidence type="ECO:0000256" key="1">
    <source>
        <dbReference type="ARBA" id="ARBA00004167"/>
    </source>
</evidence>
<dbReference type="GO" id="GO:0005886">
    <property type="term" value="C:plasma membrane"/>
    <property type="evidence" value="ECO:0007669"/>
    <property type="project" value="UniProtKB-SubCell"/>
</dbReference>
<dbReference type="InterPro" id="IPR006597">
    <property type="entry name" value="Sel1-like"/>
</dbReference>
<evidence type="ECO:0000259" key="7">
    <source>
        <dbReference type="PROSITE" id="PS52015"/>
    </source>
</evidence>
<dbReference type="EMBL" id="BAFK01000028">
    <property type="protein sequence ID" value="GAB60438.1"/>
    <property type="molecule type" value="Genomic_DNA"/>
</dbReference>
<dbReference type="STRING" id="562729.RNAN_3462"/>
<dbReference type="SMART" id="SM00671">
    <property type="entry name" value="SEL1"/>
    <property type="match status" value="1"/>
</dbReference>
<dbReference type="Gene3D" id="3.30.2420.10">
    <property type="entry name" value="TonB"/>
    <property type="match status" value="1"/>
</dbReference>
<evidence type="ECO:0000256" key="4">
    <source>
        <dbReference type="ARBA" id="ARBA00023136"/>
    </source>
</evidence>
<name>I1E2B0_9GAMM</name>
<dbReference type="OrthoDB" id="8561742at2"/>
<sequence>MRWLLCLTLLFQVAEAADWLSAMRAYEEGEYSVAHSQFSTLARLGNEQAAFNLAAMAFHGQGQPVDKVLAVAHFGYASFLGHPDAEKLKNNISQTLSADQITQAIELQNKFSQALLIPIANSPDTPLPDERAPLSGNAPTLQAKVIKQVQPEYPRNAARHGITGYVKMRFLLDAAGEVTVIDVIDSFPRHVFERESKRSLAKWQYEATGKPAVRIMQFDFSLENNGLITPELLVQQIEKHQLWLYAIAGAPQYQQQLGTLLELLHKYSRNNLRIDNTLTLDPANPDWSVFTHVTHETAKSAAVVITEMFTPHFWWRQAAKNGNYEAQRILSADDVRWRDYLAQQQDAEVMAWYGAERFIQGNTEFGISMLDSAIKLGSSNAERIKEVLLAK</sequence>
<dbReference type="GO" id="GO:0030288">
    <property type="term" value="C:outer membrane-bounded periplasmic space"/>
    <property type="evidence" value="ECO:0007669"/>
    <property type="project" value="InterPro"/>
</dbReference>
<dbReference type="SUPFAM" id="SSF74653">
    <property type="entry name" value="TolA/TonB C-terminal domain"/>
    <property type="match status" value="1"/>
</dbReference>
<dbReference type="PRINTS" id="PR01374">
    <property type="entry name" value="TONBPROTEIN"/>
</dbReference>
<dbReference type="Pfam" id="PF03544">
    <property type="entry name" value="TonB_C"/>
    <property type="match status" value="1"/>
</dbReference>
<protein>
    <recommendedName>
        <fullName evidence="5">Protein TonB</fullName>
    </recommendedName>
</protein>
<proteinExistence type="inferred from homology"/>
<dbReference type="InterPro" id="IPR037682">
    <property type="entry name" value="TonB_C"/>
</dbReference>
<evidence type="ECO:0000313" key="8">
    <source>
        <dbReference type="EMBL" id="GAB60438.1"/>
    </source>
</evidence>
<dbReference type="PROSITE" id="PS52015">
    <property type="entry name" value="TONB_CTD"/>
    <property type="match status" value="1"/>
</dbReference>
<keyword evidence="6" id="KW-0732">Signal</keyword>
<feature type="signal peptide" evidence="6">
    <location>
        <begin position="1"/>
        <end position="16"/>
    </location>
</feature>
<keyword evidence="9" id="KW-1185">Reference proteome</keyword>
<keyword evidence="3" id="KW-1133">Transmembrane helix</keyword>
<organism evidence="8 9">
    <name type="scientific">Rheinheimera nanhaiensis E407-8</name>
    <dbReference type="NCBI Taxonomy" id="562729"/>
    <lineage>
        <taxon>Bacteria</taxon>
        <taxon>Pseudomonadati</taxon>
        <taxon>Pseudomonadota</taxon>
        <taxon>Gammaproteobacteria</taxon>
        <taxon>Chromatiales</taxon>
        <taxon>Chromatiaceae</taxon>
        <taxon>Rheinheimera</taxon>
    </lineage>
</organism>
<comment type="caution">
    <text evidence="8">The sequence shown here is derived from an EMBL/GenBank/DDBJ whole genome shotgun (WGS) entry which is preliminary data.</text>
</comment>
<keyword evidence="5" id="KW-1003">Cell membrane</keyword>
<evidence type="ECO:0000256" key="2">
    <source>
        <dbReference type="ARBA" id="ARBA00022692"/>
    </source>
</evidence>
<dbReference type="InterPro" id="IPR006260">
    <property type="entry name" value="TonB/TolA_C"/>
</dbReference>
<evidence type="ECO:0000256" key="3">
    <source>
        <dbReference type="ARBA" id="ARBA00022989"/>
    </source>
</evidence>
<evidence type="ECO:0000256" key="5">
    <source>
        <dbReference type="RuleBase" id="RU362123"/>
    </source>
</evidence>
<gene>
    <name evidence="8" type="ORF">RNAN_3462</name>
</gene>
<dbReference type="GO" id="GO:0015031">
    <property type="term" value="P:protein transport"/>
    <property type="evidence" value="ECO:0007669"/>
    <property type="project" value="UniProtKB-UniRule"/>
</dbReference>
<accession>I1E2B0</accession>
<keyword evidence="5" id="KW-0997">Cell inner membrane</keyword>
<dbReference type="GO" id="GO:0031992">
    <property type="term" value="F:energy transducer activity"/>
    <property type="evidence" value="ECO:0007669"/>
    <property type="project" value="InterPro"/>
</dbReference>
<dbReference type="Gene3D" id="1.25.40.10">
    <property type="entry name" value="Tetratricopeptide repeat domain"/>
    <property type="match status" value="1"/>
</dbReference>
<keyword evidence="2" id="KW-0812">Transmembrane</keyword>
<feature type="chain" id="PRO_5003639733" description="Protein TonB" evidence="6">
    <location>
        <begin position="17"/>
        <end position="391"/>
    </location>
</feature>
<feature type="domain" description="TonB C-terminal" evidence="7">
    <location>
        <begin position="138"/>
        <end position="229"/>
    </location>
</feature>
<dbReference type="RefSeq" id="WP_008223994.1">
    <property type="nucleotide sequence ID" value="NZ_BAFK01000028.1"/>
</dbReference>
<dbReference type="InterPro" id="IPR003538">
    <property type="entry name" value="TonB"/>
</dbReference>
<dbReference type="GO" id="GO:0015891">
    <property type="term" value="P:siderophore transport"/>
    <property type="evidence" value="ECO:0007669"/>
    <property type="project" value="InterPro"/>
</dbReference>
<dbReference type="NCBIfam" id="TIGR01352">
    <property type="entry name" value="tonB_Cterm"/>
    <property type="match status" value="1"/>
</dbReference>
<dbReference type="Proteomes" id="UP000004374">
    <property type="component" value="Unassembled WGS sequence"/>
</dbReference>
<dbReference type="SUPFAM" id="SSF81901">
    <property type="entry name" value="HCP-like"/>
    <property type="match status" value="1"/>
</dbReference>
<evidence type="ECO:0000256" key="6">
    <source>
        <dbReference type="SAM" id="SignalP"/>
    </source>
</evidence>
<keyword evidence="5" id="KW-0813">Transport</keyword>
<dbReference type="GO" id="GO:0055085">
    <property type="term" value="P:transmembrane transport"/>
    <property type="evidence" value="ECO:0007669"/>
    <property type="project" value="InterPro"/>
</dbReference>
<keyword evidence="5" id="KW-0653">Protein transport</keyword>
<comment type="similarity">
    <text evidence="5">Belongs to the TonB family.</text>
</comment>
<reference evidence="8 9" key="1">
    <citation type="journal article" date="2012" name="J. Bacteriol.">
        <title>Genome Sequence of the Protease-Producing Bacterium Rheinheimera nanhaiensis E407-8T, Isolated from Deep-Sea Sediment of the South China Sea.</title>
        <authorList>
            <person name="Zhang X.-Y."/>
            <person name="Zhang Y.-J."/>
            <person name="Qin Q.-L."/>
            <person name="Xie B.-B."/>
            <person name="Chen X.-L."/>
            <person name="Zhou B.-C."/>
            <person name="Zhang Y.-Z."/>
        </authorList>
    </citation>
    <scope>NUCLEOTIDE SEQUENCE [LARGE SCALE GENOMIC DNA]</scope>
    <source>
        <strain evidence="8 9">E407-8</strain>
    </source>
</reference>
<dbReference type="InterPro" id="IPR011990">
    <property type="entry name" value="TPR-like_helical_dom_sf"/>
</dbReference>
<comment type="function">
    <text evidence="5">Interacts with outer membrane receptor proteins that carry out high-affinity binding and energy dependent uptake into the periplasmic space of specific substrates. It could act to transduce energy from the cytoplasmic membrane to specific energy-requiring processes in the outer membrane, resulting in the release into the periplasm of ligands bound by these outer membrane proteins.</text>
</comment>
<comment type="subcellular location">
    <subcellularLocation>
        <location evidence="5">Cell inner membrane</location>
        <topology evidence="5">Single-pass membrane protein</topology>
        <orientation evidence="5">Periplasmic side</orientation>
    </subcellularLocation>
    <subcellularLocation>
        <location evidence="1">Membrane</location>
        <topology evidence="1">Single-pass membrane protein</topology>
    </subcellularLocation>
</comment>
<keyword evidence="4" id="KW-0472">Membrane</keyword>